<proteinExistence type="inferred from homology"/>
<dbReference type="EMBL" id="JACHIE010000034">
    <property type="protein sequence ID" value="MBB6458782.1"/>
    <property type="molecule type" value="Genomic_DNA"/>
</dbReference>
<dbReference type="CDD" id="cd00254">
    <property type="entry name" value="LT-like"/>
    <property type="match status" value="1"/>
</dbReference>
<dbReference type="PANTHER" id="PTHR37423:SF2">
    <property type="entry name" value="MEMBRANE-BOUND LYTIC MUREIN TRANSGLYCOSYLASE C"/>
    <property type="match status" value="1"/>
</dbReference>
<evidence type="ECO:0000256" key="1">
    <source>
        <dbReference type="ARBA" id="ARBA00007734"/>
    </source>
</evidence>
<dbReference type="PANTHER" id="PTHR37423">
    <property type="entry name" value="SOLUBLE LYTIC MUREIN TRANSGLYCOSYLASE-RELATED"/>
    <property type="match status" value="1"/>
</dbReference>
<comment type="similarity">
    <text evidence="1">Belongs to the transglycosylase Slt family.</text>
</comment>
<dbReference type="SUPFAM" id="SSF53955">
    <property type="entry name" value="Lysozyme-like"/>
    <property type="match status" value="1"/>
</dbReference>
<dbReference type="InterPro" id="IPR008258">
    <property type="entry name" value="Transglycosylase_SLT_dom_1"/>
</dbReference>
<feature type="signal peptide" evidence="3">
    <location>
        <begin position="1"/>
        <end position="18"/>
    </location>
</feature>
<evidence type="ECO:0000256" key="3">
    <source>
        <dbReference type="SAM" id="SignalP"/>
    </source>
</evidence>
<sequence length="140" mass="15096">MRRAFFLAVGITAIGVLAAADQTRAASVSTLAGTDPFAAQIAEAVRRFDVPTAWIRAVMRAESGGDTSAISSKGAVGLMQIMPTTWANLRVRYGLGSDPFDVHDNILAGAAYLREMHDRYGSPGFLLWLPSVMQEFSDPY</sequence>
<dbReference type="AlphaFoldDB" id="A0A841QLD3"/>
<evidence type="ECO:0000256" key="2">
    <source>
        <dbReference type="ARBA" id="ARBA00009387"/>
    </source>
</evidence>
<evidence type="ECO:0000313" key="6">
    <source>
        <dbReference type="Proteomes" id="UP000578000"/>
    </source>
</evidence>
<keyword evidence="3" id="KW-0732">Signal</keyword>
<keyword evidence="6" id="KW-1185">Reference proteome</keyword>
<dbReference type="Pfam" id="PF01464">
    <property type="entry name" value="SLT"/>
    <property type="match status" value="1"/>
</dbReference>
<feature type="chain" id="PRO_5032562460" evidence="3">
    <location>
        <begin position="19"/>
        <end position="140"/>
    </location>
</feature>
<dbReference type="InterPro" id="IPR023346">
    <property type="entry name" value="Lysozyme-like_dom_sf"/>
</dbReference>
<evidence type="ECO:0000313" key="5">
    <source>
        <dbReference type="EMBL" id="MBB6458782.1"/>
    </source>
</evidence>
<accession>A0A841QLD3</accession>
<feature type="domain" description="Transglycosylase SLT" evidence="4">
    <location>
        <begin position="41"/>
        <end position="122"/>
    </location>
</feature>
<dbReference type="Proteomes" id="UP000578000">
    <property type="component" value="Unassembled WGS sequence"/>
</dbReference>
<dbReference type="Gene3D" id="1.10.530.10">
    <property type="match status" value="1"/>
</dbReference>
<comment type="caution">
    <text evidence="5">The sequence shown here is derived from an EMBL/GenBank/DDBJ whole genome shotgun (WGS) entry which is preliminary data.</text>
</comment>
<protein>
    <submittedName>
        <fullName evidence="5">Soluble lytic murein transglycosylase-like protein</fullName>
    </submittedName>
</protein>
<organism evidence="5 6">
    <name type="scientific">Acetobacter lovaniensis</name>
    <dbReference type="NCBI Taxonomy" id="104100"/>
    <lineage>
        <taxon>Bacteria</taxon>
        <taxon>Pseudomonadati</taxon>
        <taxon>Pseudomonadota</taxon>
        <taxon>Alphaproteobacteria</taxon>
        <taxon>Acetobacterales</taxon>
        <taxon>Acetobacteraceae</taxon>
        <taxon>Acetobacter</taxon>
    </lineage>
</organism>
<comment type="similarity">
    <text evidence="2">Belongs to the virb1 family.</text>
</comment>
<name>A0A841QLD3_9PROT</name>
<gene>
    <name evidence="5" type="ORF">HNR55_003397</name>
</gene>
<evidence type="ECO:0000259" key="4">
    <source>
        <dbReference type="Pfam" id="PF01464"/>
    </source>
</evidence>
<reference evidence="5 6" key="1">
    <citation type="submission" date="2020-08" db="EMBL/GenBank/DDBJ databases">
        <title>Genomic Encyclopedia of Type Strains, Phase IV (KMG-IV): sequencing the most valuable type-strain genomes for metagenomic binning, comparative biology and taxonomic classification.</title>
        <authorList>
            <person name="Goeker M."/>
        </authorList>
    </citation>
    <scope>NUCLEOTIDE SEQUENCE [LARGE SCALE GENOMIC DNA]</scope>
    <source>
        <strain evidence="5 6">DSM 4491</strain>
    </source>
</reference>